<gene>
    <name evidence="2" type="ORF">ACFQ4B_11310</name>
</gene>
<feature type="signal peptide" evidence="1">
    <location>
        <begin position="1"/>
        <end position="25"/>
    </location>
</feature>
<comment type="caution">
    <text evidence="2">The sequence shown here is derived from an EMBL/GenBank/DDBJ whole genome shotgun (WGS) entry which is preliminary data.</text>
</comment>
<dbReference type="EMBL" id="JBHTLU010000013">
    <property type="protein sequence ID" value="MFD1220712.1"/>
    <property type="molecule type" value="Genomic_DNA"/>
</dbReference>
<accession>A0ABW3UKA6</accession>
<feature type="chain" id="PRO_5047147881" evidence="1">
    <location>
        <begin position="26"/>
        <end position="172"/>
    </location>
</feature>
<keyword evidence="1" id="KW-0732">Signal</keyword>
<reference evidence="3" key="1">
    <citation type="journal article" date="2019" name="Int. J. Syst. Evol. Microbiol.">
        <title>The Global Catalogue of Microorganisms (GCM) 10K type strain sequencing project: providing services to taxonomists for standard genome sequencing and annotation.</title>
        <authorList>
            <consortium name="The Broad Institute Genomics Platform"/>
            <consortium name="The Broad Institute Genome Sequencing Center for Infectious Disease"/>
            <person name="Wu L."/>
            <person name="Ma J."/>
        </authorList>
    </citation>
    <scope>NUCLEOTIDE SEQUENCE [LARGE SCALE GENOMIC DNA]</scope>
    <source>
        <strain evidence="3">CCUG 53270</strain>
    </source>
</reference>
<name>A0ABW3UKA6_9BACL</name>
<evidence type="ECO:0000256" key="1">
    <source>
        <dbReference type="SAM" id="SignalP"/>
    </source>
</evidence>
<proteinExistence type="predicted"/>
<evidence type="ECO:0000313" key="3">
    <source>
        <dbReference type="Proteomes" id="UP001597180"/>
    </source>
</evidence>
<dbReference type="RefSeq" id="WP_079912042.1">
    <property type="nucleotide sequence ID" value="NZ_BAABJG010000006.1"/>
</dbReference>
<sequence length="172" mass="19328">MRLKKIVSIFLVVFSVLVSVQPAFAQAGPIEWTYYDDATGDRDCRSILTTEFTSDSAYARIDSNGNSYCYGQVWGETYVENISQVTFNWSFFVDDPYCNVEIQAYTDSPYSTDFYLYEDTNSGNDDFSGDGSHTIQLPPGYTGKVSFYISVDVAKYPATRSVSASIHNITFQ</sequence>
<evidence type="ECO:0000313" key="2">
    <source>
        <dbReference type="EMBL" id="MFD1220712.1"/>
    </source>
</evidence>
<protein>
    <submittedName>
        <fullName evidence="2">Uncharacterized protein</fullName>
    </submittedName>
</protein>
<organism evidence="2 3">
    <name type="scientific">Paenibacillus vulneris</name>
    <dbReference type="NCBI Taxonomy" id="1133364"/>
    <lineage>
        <taxon>Bacteria</taxon>
        <taxon>Bacillati</taxon>
        <taxon>Bacillota</taxon>
        <taxon>Bacilli</taxon>
        <taxon>Bacillales</taxon>
        <taxon>Paenibacillaceae</taxon>
        <taxon>Paenibacillus</taxon>
    </lineage>
</organism>
<keyword evidence="3" id="KW-1185">Reference proteome</keyword>
<dbReference type="Proteomes" id="UP001597180">
    <property type="component" value="Unassembled WGS sequence"/>
</dbReference>